<dbReference type="Gene3D" id="3.30.300.250">
    <property type="match status" value="1"/>
</dbReference>
<keyword evidence="3" id="KW-1185">Reference proteome</keyword>
<organism evidence="2 3">
    <name type="scientific">Pseudomonas mangrovi</name>
    <dbReference type="NCBI Taxonomy" id="2161748"/>
    <lineage>
        <taxon>Bacteria</taxon>
        <taxon>Pseudomonadati</taxon>
        <taxon>Pseudomonadota</taxon>
        <taxon>Gammaproteobacteria</taxon>
        <taxon>Pseudomonadales</taxon>
        <taxon>Pseudomonadaceae</taxon>
        <taxon>Pseudomonas</taxon>
    </lineage>
</organism>
<accession>A0A2T5PDJ3</accession>
<feature type="signal peptide" evidence="1">
    <location>
        <begin position="1"/>
        <end position="30"/>
    </location>
</feature>
<evidence type="ECO:0000313" key="2">
    <source>
        <dbReference type="EMBL" id="PTU75794.1"/>
    </source>
</evidence>
<dbReference type="AlphaFoldDB" id="A0A2T5PDJ3"/>
<feature type="chain" id="PRO_5015768543" description="Lipoprotein" evidence="1">
    <location>
        <begin position="31"/>
        <end position="148"/>
    </location>
</feature>
<name>A0A2T5PDJ3_9PSED</name>
<dbReference type="EMBL" id="QASN01000006">
    <property type="protein sequence ID" value="PTU75794.1"/>
    <property type="molecule type" value="Genomic_DNA"/>
</dbReference>
<comment type="caution">
    <text evidence="2">The sequence shown here is derived from an EMBL/GenBank/DDBJ whole genome shotgun (WGS) entry which is preliminary data.</text>
</comment>
<evidence type="ECO:0000256" key="1">
    <source>
        <dbReference type="SAM" id="SignalP"/>
    </source>
</evidence>
<keyword evidence="1" id="KW-0732">Signal</keyword>
<protein>
    <recommendedName>
        <fullName evidence="4">Lipoprotein</fullName>
    </recommendedName>
</protein>
<proteinExistence type="predicted"/>
<evidence type="ECO:0008006" key="4">
    <source>
        <dbReference type="Google" id="ProtNLM"/>
    </source>
</evidence>
<dbReference type="Proteomes" id="UP000244064">
    <property type="component" value="Unassembled WGS sequence"/>
</dbReference>
<reference evidence="2 3" key="1">
    <citation type="submission" date="2018-04" db="EMBL/GenBank/DDBJ databases">
        <title>Pseudomonas sp. nov., isolated from mangrove soil.</title>
        <authorList>
            <person name="Chen C."/>
        </authorList>
    </citation>
    <scope>NUCLEOTIDE SEQUENCE [LARGE SCALE GENOMIC DNA]</scope>
    <source>
        <strain evidence="2 3">TC-11</strain>
    </source>
</reference>
<dbReference type="OrthoDB" id="7597097at2"/>
<sequence>MTSNQSARPLALLAAILAALSLSGCGDREAEEAKRTEEALIKGFTQVADEFNAKGPTMMDEHTRLDSTKVGPGARISYFYSLPKYASADFADMDFLAEVSPEIKKGTCNDADIKKTLEQGATYSFIYSGNDGVEIARLDLTQDVCAQP</sequence>
<evidence type="ECO:0000313" key="3">
    <source>
        <dbReference type="Proteomes" id="UP000244064"/>
    </source>
</evidence>
<dbReference type="RefSeq" id="WP_108105376.1">
    <property type="nucleotide sequence ID" value="NZ_QASN01000006.1"/>
</dbReference>
<gene>
    <name evidence="2" type="ORF">DBO85_03730</name>
</gene>